<dbReference type="OrthoDB" id="1431437at2"/>
<dbReference type="Gene3D" id="3.40.50.300">
    <property type="entry name" value="P-loop containing nucleotide triphosphate hydrolases"/>
    <property type="match status" value="1"/>
</dbReference>
<comment type="caution">
    <text evidence="1">The sequence shown here is derived from an EMBL/GenBank/DDBJ whole genome shotgun (WGS) entry which is preliminary data.</text>
</comment>
<gene>
    <name evidence="1" type="ORF">EV698_1897</name>
</gene>
<dbReference type="InterPro" id="IPR027417">
    <property type="entry name" value="P-loop_NTPase"/>
</dbReference>
<organism evidence="1 2">
    <name type="scientific">Spiribacter vilamensis</name>
    <dbReference type="NCBI Taxonomy" id="531306"/>
    <lineage>
        <taxon>Bacteria</taxon>
        <taxon>Pseudomonadati</taxon>
        <taxon>Pseudomonadota</taxon>
        <taxon>Gammaproteobacteria</taxon>
        <taxon>Chromatiales</taxon>
        <taxon>Ectothiorhodospiraceae</taxon>
        <taxon>Spiribacter</taxon>
    </lineage>
</organism>
<proteinExistence type="predicted"/>
<keyword evidence="2" id="KW-1185">Reference proteome</keyword>
<dbReference type="EMBL" id="SHLI01000001">
    <property type="protein sequence ID" value="RZU99604.1"/>
    <property type="molecule type" value="Genomic_DNA"/>
</dbReference>
<evidence type="ECO:0000313" key="1">
    <source>
        <dbReference type="EMBL" id="RZU99604.1"/>
    </source>
</evidence>
<dbReference type="RefSeq" id="WP_130503823.1">
    <property type="nucleotide sequence ID" value="NZ_SHLI01000001.1"/>
</dbReference>
<evidence type="ECO:0008006" key="3">
    <source>
        <dbReference type="Google" id="ProtNLM"/>
    </source>
</evidence>
<reference evidence="1 2" key="1">
    <citation type="submission" date="2019-02" db="EMBL/GenBank/DDBJ databases">
        <title>Genomic Encyclopedia of Type Strains, Phase IV (KMG-IV): sequencing the most valuable type-strain genomes for metagenomic binning, comparative biology and taxonomic classification.</title>
        <authorList>
            <person name="Goeker M."/>
        </authorList>
    </citation>
    <scope>NUCLEOTIDE SEQUENCE [LARGE SCALE GENOMIC DNA]</scope>
    <source>
        <strain evidence="1 2">DSM 21056</strain>
    </source>
</reference>
<accession>A0A4Q8D2N5</accession>
<dbReference type="Proteomes" id="UP000292298">
    <property type="component" value="Unassembled WGS sequence"/>
</dbReference>
<sequence length="312" mass="35021">MTILKRTTAPLLQMASCIGNRIYPYRNENALLISGSPRGGTTWIAESIGNAIGRYRSLWEPLQGGNISKLNLGFSKRPFLDDNSVTSDQKNFFHTLVNAQQANSHLLRLREKPSNIFHLFTNGRLIIKFVRGNGVVALISEKFELPKPLIIIRHPCAVISSQMHMGSWEDHPHIDDNLVLKYPHLSDVVDSKAPLEERLAMTWAADVVAAKANSSRVNIVFYEDVVLKGSEALAPAFESWGWTKPPENLEQILGRPSSTTHAWSTLDDLESKIGRWRKDLDTESVRRVLSVCYAMGVKDYGESVWPQTQNDA</sequence>
<protein>
    <recommendedName>
        <fullName evidence="3">Sulfotransferase domain-containing protein</fullName>
    </recommendedName>
</protein>
<evidence type="ECO:0000313" key="2">
    <source>
        <dbReference type="Proteomes" id="UP000292298"/>
    </source>
</evidence>
<dbReference type="AlphaFoldDB" id="A0A4Q8D2N5"/>
<dbReference type="SUPFAM" id="SSF52540">
    <property type="entry name" value="P-loop containing nucleoside triphosphate hydrolases"/>
    <property type="match status" value="1"/>
</dbReference>
<name>A0A4Q8D2N5_9GAMM</name>